<keyword evidence="9" id="KW-1133">Transmembrane helix</keyword>
<dbReference type="InterPro" id="IPR013783">
    <property type="entry name" value="Ig-like_fold"/>
</dbReference>
<feature type="chain" id="PRO_5042171709" description="Fibronectin type-III domain-containing protein" evidence="10">
    <location>
        <begin position="27"/>
        <end position="1519"/>
    </location>
</feature>
<organism evidence="12 13">
    <name type="scientific">Bifidobacterium asteroides DSM 20089</name>
    <dbReference type="NCBI Taxonomy" id="1437594"/>
    <lineage>
        <taxon>Bacteria</taxon>
        <taxon>Bacillati</taxon>
        <taxon>Actinomycetota</taxon>
        <taxon>Actinomycetes</taxon>
        <taxon>Bifidobacteriales</taxon>
        <taxon>Bifidobacteriaceae</taxon>
        <taxon>Bifidobacterium</taxon>
    </lineage>
</organism>
<dbReference type="GO" id="GO:0000272">
    <property type="term" value="P:polysaccharide catabolic process"/>
    <property type="evidence" value="ECO:0007669"/>
    <property type="project" value="UniProtKB-KW"/>
</dbReference>
<proteinExistence type="inferred from homology"/>
<dbReference type="Gene3D" id="2.60.40.10">
    <property type="entry name" value="Immunoglobulins"/>
    <property type="match status" value="2"/>
</dbReference>
<dbReference type="GO" id="GO:0030599">
    <property type="term" value="F:pectinesterase activity"/>
    <property type="evidence" value="ECO:0007669"/>
    <property type="project" value="InterPro"/>
</dbReference>
<comment type="similarity">
    <text evidence="1">Belongs to the glycosyl hydrolase 28 family.</text>
</comment>
<reference evidence="12 13" key="1">
    <citation type="submission" date="2016-10" db="EMBL/GenBank/DDBJ databases">
        <title>The whole genome sequencing and assembly of B. asteroides DSM 20089 strain.</title>
        <authorList>
            <person name="Lee Y.-J."/>
            <person name="Park M.-K."/>
            <person name="Yi H."/>
            <person name="Bahn Y.-S."/>
            <person name="Kim J.F."/>
            <person name="Lee D.-W."/>
        </authorList>
    </citation>
    <scope>NUCLEOTIDE SEQUENCE [LARGE SCALE GENOMIC DNA]</scope>
    <source>
        <strain evidence="12 13">DSM 20089</strain>
    </source>
</reference>
<dbReference type="Pfam" id="PF00295">
    <property type="entry name" value="Glyco_hydro_28"/>
    <property type="match status" value="1"/>
</dbReference>
<sequence length="1519" mass="161431">MIRRRYSAVWAAIAAVAMLAGMGSMGVTGVQTAWADETGPIAVETPSALAQAPASLTDQSVVLTWSKPAGYDKITGYRIYCDGKEVGTTPMTYFKVLGLQPEHGYDFTVRAVGADGTLSYQSTKLHLTTTATPKRYNVRDFGASGDGSTKDTAAIQKTIDACKEKNCQVYLPAGTYLSGALNLHSDMSFFVDAGAQLKPSRELADYPFTSARHDIEDVMGRNPAYSSLLNAGEMDSKAGVTTRNIKIMGPGTIGDEANGLLLRKAYDDFTHNGDGGNLDIPSDIYQPGQHVGGGSLISMKNVGGVYLDGIHIRNGMMWTVVPVYSKDITAYGLQLVTSVHNGDGFDPNSSSNVWILGTSFSTGDDCSAIKSGKDAEGIAIARPSENIYFRGDVFNSGHGGVTIGSEMSGGVRNVFVEDSTIVPVDLTSGAVNPGIRVKVSPKRGGYVRNIQVRDSVINKISVITNYDRTSVDDLDSQTPLPQTENFKFSHITAPNWDKPAGKDNIIDISGSNFGHGLVKYLKDIRFDDCRFHGASLDTTQNVSFVKTSLTDGLSASRSVNVTRDGKVYKDDGFPVHDDFEAEGASLPKGWKTKDSQTGGGAFVRHDGGRGYLLLDDKGPGYETIERTFSQQQGLVKSSLSFMFPGDPATASNAVFTYKDSNGKSAASFVFRQSKLVLTGKSGDRTLTNELEAGTWYTLEVHMDTDAKKIDASVAGQGSVTQVPLSDTKAAGVAALEVHMANSNTQEVSMAVDDLVVASDAAAGAGLQGIELTAPAGVIDRRGGSLQIAARLIGPGRSNAVTWQVLRPDLGQTSAGVIDQNGLLQAKSNGTVLVTATATDGSGIQGILPILMTNQQVQTGYVPIEVMTTVGVAPVMPTTIYRTLDDGSAIPAKATWEAIGADSYNREGDFQVAGNSGGDKITASVHVSKVAIASIDDSIVKTTPGRLVMPIAVKAVLNDGSRRILPVNWDKVEPSRYASQNIDGFDVQGTVPGTEVKAVARVLVLPDNKEGVIPIVVSADGHGDFRTVGQALASIPERNAQRRVIFIKHGTYREKLLIDRPYVTIQGQDPDGTVLTYDDKPTDLGPDGNPLGTYGDYAVKITGGDFVARDITIQTLAGSTVGQAVALDVNADHASFDNCRILGYQDTLYLQNRTDETASSNPPDQPTVQTNRMYFRNSTIAGSVDFVFGSAIAVFDHCDLHSVLNGYVTAASTPKEQKYGFVFLNSKLTAENPYSGSLKTYLGRPWRPYASVAFIDTSMARHILSEGWNDWGNASNQSTARFSEYGSTYENDAKPSRVPWAKTLSEQEASDYTIQRVFARSAGINAADDWDPTRIVSPTPSPATPITVDAQGSTDQGVTLNATLIPYAQSEDGARLSFKAKDQPRHGLLTMRGDGTFSYTPQPGFSGGDQFTFQAFNRDVASNVSTFAITVRPGSDSGSAGMGGGDNAGGTGTVKPGPAHPVGKTDKGGKNRFSTGSKDPGSALSRTGTDVTRLVLASVAGILMGLAALIGINRHPRSER</sequence>
<dbReference type="GeneID" id="93050953"/>
<feature type="compositionally biased region" description="Gly residues" evidence="8">
    <location>
        <begin position="1439"/>
        <end position="1451"/>
    </location>
</feature>
<evidence type="ECO:0000256" key="8">
    <source>
        <dbReference type="SAM" id="MobiDB-lite"/>
    </source>
</evidence>
<dbReference type="SUPFAM" id="SSF49265">
    <property type="entry name" value="Fibronectin type III"/>
    <property type="match status" value="1"/>
</dbReference>
<feature type="signal peptide" evidence="10">
    <location>
        <begin position="1"/>
        <end position="26"/>
    </location>
</feature>
<dbReference type="InterPro" id="IPR011050">
    <property type="entry name" value="Pectin_lyase_fold/virulence"/>
</dbReference>
<keyword evidence="10" id="KW-0732">Signal</keyword>
<dbReference type="Pfam" id="PF12708">
    <property type="entry name" value="Pect-lyase_RHGA_epim"/>
    <property type="match status" value="1"/>
</dbReference>
<dbReference type="PROSITE" id="PS00502">
    <property type="entry name" value="POLYGALACTURONASE"/>
    <property type="match status" value="1"/>
</dbReference>
<evidence type="ECO:0000259" key="11">
    <source>
        <dbReference type="PROSITE" id="PS50853"/>
    </source>
</evidence>
<evidence type="ECO:0000256" key="7">
    <source>
        <dbReference type="PROSITE-ProRule" id="PRU10040"/>
    </source>
</evidence>
<dbReference type="EMBL" id="CP017696">
    <property type="protein sequence ID" value="ATO41749.1"/>
    <property type="molecule type" value="Genomic_DNA"/>
</dbReference>
<evidence type="ECO:0000256" key="10">
    <source>
        <dbReference type="SAM" id="SignalP"/>
    </source>
</evidence>
<keyword evidence="3" id="KW-0378">Hydrolase</keyword>
<dbReference type="InterPro" id="IPR011081">
    <property type="entry name" value="Big_4"/>
</dbReference>
<evidence type="ECO:0000256" key="6">
    <source>
        <dbReference type="ARBA" id="ARBA00023326"/>
    </source>
</evidence>
<dbReference type="CDD" id="cd00063">
    <property type="entry name" value="FN3"/>
    <property type="match status" value="1"/>
</dbReference>
<comment type="similarity">
    <text evidence="2">Belongs to the pectinesterase family.</text>
</comment>
<dbReference type="Pfam" id="PF01095">
    <property type="entry name" value="Pectinesterase"/>
    <property type="match status" value="1"/>
</dbReference>
<dbReference type="Pfam" id="PF07532">
    <property type="entry name" value="Big_4"/>
    <property type="match status" value="1"/>
</dbReference>
<dbReference type="GO" id="GO:0004650">
    <property type="term" value="F:polygalacturonase activity"/>
    <property type="evidence" value="ECO:0007669"/>
    <property type="project" value="InterPro"/>
</dbReference>
<dbReference type="Gene3D" id="2.160.20.10">
    <property type="entry name" value="Single-stranded right-handed beta-helix, Pectin lyase-like"/>
    <property type="match status" value="2"/>
</dbReference>
<dbReference type="InterPro" id="IPR024535">
    <property type="entry name" value="RHGA/B-epi-like_pectate_lyase"/>
</dbReference>
<dbReference type="InterPro" id="IPR033131">
    <property type="entry name" value="Pectinesterase_Asp_AS"/>
</dbReference>
<evidence type="ECO:0000313" key="13">
    <source>
        <dbReference type="Proteomes" id="UP000224056"/>
    </source>
</evidence>
<dbReference type="Pfam" id="PF00041">
    <property type="entry name" value="fn3"/>
    <property type="match status" value="1"/>
</dbReference>
<dbReference type="Gene3D" id="2.60.40.3440">
    <property type="match status" value="1"/>
</dbReference>
<evidence type="ECO:0000256" key="3">
    <source>
        <dbReference type="ARBA" id="ARBA00022801"/>
    </source>
</evidence>
<name>A0AAD0EV44_9BIFI</name>
<keyword evidence="9" id="KW-0812">Transmembrane</keyword>
<evidence type="ECO:0000256" key="4">
    <source>
        <dbReference type="ARBA" id="ARBA00023085"/>
    </source>
</evidence>
<feature type="transmembrane region" description="Helical" evidence="9">
    <location>
        <begin position="1493"/>
        <end position="1511"/>
    </location>
</feature>
<gene>
    <name evidence="12" type="ORF">BA20089_06125</name>
</gene>
<dbReference type="PROSITE" id="PS50853">
    <property type="entry name" value="FN3"/>
    <property type="match status" value="1"/>
</dbReference>
<keyword evidence="9" id="KW-0472">Membrane</keyword>
<dbReference type="InterPro" id="IPR000070">
    <property type="entry name" value="Pectinesterase_cat"/>
</dbReference>
<evidence type="ECO:0000256" key="9">
    <source>
        <dbReference type="SAM" id="Phobius"/>
    </source>
</evidence>
<keyword evidence="5" id="KW-0326">Glycosidase</keyword>
<dbReference type="InterPro" id="IPR036116">
    <property type="entry name" value="FN3_sf"/>
</dbReference>
<dbReference type="InterPro" id="IPR018040">
    <property type="entry name" value="Pectinesterase_Tyr_AS"/>
</dbReference>
<keyword evidence="6" id="KW-0119">Carbohydrate metabolism</keyword>
<dbReference type="Proteomes" id="UP000224056">
    <property type="component" value="Chromosome"/>
</dbReference>
<dbReference type="Pfam" id="PF17963">
    <property type="entry name" value="Big_9"/>
    <property type="match status" value="1"/>
</dbReference>
<dbReference type="InterPro" id="IPR003961">
    <property type="entry name" value="FN3_dom"/>
</dbReference>
<protein>
    <recommendedName>
        <fullName evidence="11">Fibronectin type-III domain-containing protein</fullName>
    </recommendedName>
</protein>
<dbReference type="PANTHER" id="PTHR31321">
    <property type="entry name" value="ACYL-COA THIOESTER HYDROLASE YBHC-RELATED"/>
    <property type="match status" value="1"/>
</dbReference>
<evidence type="ECO:0000256" key="2">
    <source>
        <dbReference type="ARBA" id="ARBA00008891"/>
    </source>
</evidence>
<evidence type="ECO:0000313" key="12">
    <source>
        <dbReference type="EMBL" id="ATO41749.1"/>
    </source>
</evidence>
<dbReference type="SMART" id="SM00060">
    <property type="entry name" value="FN3"/>
    <property type="match status" value="1"/>
</dbReference>
<dbReference type="InterPro" id="IPR000743">
    <property type="entry name" value="Glyco_hydro_28"/>
</dbReference>
<evidence type="ECO:0000256" key="1">
    <source>
        <dbReference type="ARBA" id="ARBA00008834"/>
    </source>
</evidence>
<dbReference type="SUPFAM" id="SSF51126">
    <property type="entry name" value="Pectin lyase-like"/>
    <property type="match status" value="2"/>
</dbReference>
<evidence type="ECO:0000256" key="5">
    <source>
        <dbReference type="ARBA" id="ARBA00023295"/>
    </source>
</evidence>
<feature type="region of interest" description="Disordered" evidence="8">
    <location>
        <begin position="1433"/>
        <end position="1487"/>
    </location>
</feature>
<feature type="domain" description="Fibronectin type-III" evidence="11">
    <location>
        <begin position="45"/>
        <end position="132"/>
    </location>
</feature>
<feature type="active site" evidence="7">
    <location>
        <position position="1184"/>
    </location>
</feature>
<dbReference type="PANTHER" id="PTHR31321:SF57">
    <property type="entry name" value="PECTINESTERASE 53-RELATED"/>
    <property type="match status" value="1"/>
</dbReference>
<dbReference type="InterPro" id="IPR012334">
    <property type="entry name" value="Pectin_lyas_fold"/>
</dbReference>
<keyword evidence="4" id="KW-0063">Aspartyl esterase</keyword>
<dbReference type="PROSITE" id="PS00800">
    <property type="entry name" value="PECTINESTERASE_1"/>
    <property type="match status" value="1"/>
</dbReference>
<accession>A0AAD0EV44</accession>
<dbReference type="GO" id="GO:0042545">
    <property type="term" value="P:cell wall modification"/>
    <property type="evidence" value="ECO:0007669"/>
    <property type="project" value="InterPro"/>
</dbReference>
<dbReference type="RefSeq" id="WP_015022370.1">
    <property type="nucleotide sequence ID" value="NZ_CP017696.1"/>
</dbReference>
<keyword evidence="6" id="KW-0624">Polysaccharide degradation</keyword>
<dbReference type="GO" id="GO:0009279">
    <property type="term" value="C:cell outer membrane"/>
    <property type="evidence" value="ECO:0007669"/>
    <property type="project" value="TreeGrafter"/>
</dbReference>
<dbReference type="PROSITE" id="PS00503">
    <property type="entry name" value="PECTINESTERASE_2"/>
    <property type="match status" value="1"/>
</dbReference>